<feature type="region of interest" description="Disordered" evidence="1">
    <location>
        <begin position="241"/>
        <end position="269"/>
    </location>
</feature>
<dbReference type="AlphaFoldDB" id="A0A1C1CFS7"/>
<proteinExistence type="predicted"/>
<feature type="region of interest" description="Disordered" evidence="1">
    <location>
        <begin position="281"/>
        <end position="309"/>
    </location>
</feature>
<reference evidence="3" key="1">
    <citation type="submission" date="2015-07" db="EMBL/GenBank/DDBJ databases">
        <authorList>
            <person name="Teixeira M.M."/>
            <person name="Souza R.C."/>
            <person name="Almeida L.G."/>
            <person name="Vicente V.A."/>
            <person name="de Hoog S."/>
            <person name="Bocca A.L."/>
            <person name="de Almeida S.R."/>
            <person name="Vasconcelos A.T."/>
            <person name="Felipe M.S."/>
        </authorList>
    </citation>
    <scope>NUCLEOTIDE SEQUENCE [LARGE SCALE GENOMIC DNA]</scope>
    <source>
        <strain evidence="3">KSF</strain>
    </source>
</reference>
<organism evidence="2 3">
    <name type="scientific">Cladophialophora carrionii</name>
    <dbReference type="NCBI Taxonomy" id="86049"/>
    <lineage>
        <taxon>Eukaryota</taxon>
        <taxon>Fungi</taxon>
        <taxon>Dikarya</taxon>
        <taxon>Ascomycota</taxon>
        <taxon>Pezizomycotina</taxon>
        <taxon>Eurotiomycetes</taxon>
        <taxon>Chaetothyriomycetidae</taxon>
        <taxon>Chaetothyriales</taxon>
        <taxon>Herpotrichiellaceae</taxon>
        <taxon>Cladophialophora</taxon>
    </lineage>
</organism>
<protein>
    <submittedName>
        <fullName evidence="2">Uncharacterized protein</fullName>
    </submittedName>
</protein>
<dbReference type="Proteomes" id="UP000094526">
    <property type="component" value="Unassembled WGS sequence"/>
</dbReference>
<keyword evidence="3" id="KW-1185">Reference proteome</keyword>
<accession>A0A1C1CFS7</accession>
<gene>
    <name evidence="2" type="ORF">CLCR_02458</name>
</gene>
<name>A0A1C1CFS7_9EURO</name>
<sequence>MVVRETRLKLRAALWRTEQLMEVFFMLFPIFNFAQRLVLKCCKLDELRTKSSSIYAVVDETSNAREHNTPRPPMPGAYPTLAHEPRSEMESPVHASFAYLTLEHDQYCYERGVDDNNDKAGLNDGEGGSDQSRLGLIGTAGDYDEDTRRREPNDLPVQTPDASEYDADNESSSSNDSEQRFVKKFRGVPLKTAAAHAPRGRIKSNNGEFIEGWVDGSETADTHVQSTHDQTRSISLGSAACDSCDRRYDPSSRSVPLTSPPASPGAFISHRTVHERIQAWEERQRQRQQDQERNQPNGEHEPSWESIEKRARRWNTERMRRLDMEVKSTFQSPTNLPLAEILANIHHRLDDIDNSHPTGRVPDHPPTSASTTHPTTTSKSQGHQAANNIDDEGFRLWPVEERGRRNAYDWTNITCPLGSMPQSLEARSTKK</sequence>
<dbReference type="OrthoDB" id="10527304at2759"/>
<feature type="region of interest" description="Disordered" evidence="1">
    <location>
        <begin position="119"/>
        <end position="181"/>
    </location>
</feature>
<feature type="compositionally biased region" description="Low complexity" evidence="1">
    <location>
        <begin position="366"/>
        <end position="378"/>
    </location>
</feature>
<evidence type="ECO:0000313" key="2">
    <source>
        <dbReference type="EMBL" id="OCT47307.1"/>
    </source>
</evidence>
<feature type="region of interest" description="Disordered" evidence="1">
    <location>
        <begin position="350"/>
        <end position="394"/>
    </location>
</feature>
<evidence type="ECO:0000313" key="3">
    <source>
        <dbReference type="Proteomes" id="UP000094526"/>
    </source>
</evidence>
<comment type="caution">
    <text evidence="2">The sequence shown here is derived from an EMBL/GenBank/DDBJ whole genome shotgun (WGS) entry which is preliminary data.</text>
</comment>
<dbReference type="VEuPathDB" id="FungiDB:CLCR_02458"/>
<dbReference type="EMBL" id="LGRB01000014">
    <property type="protein sequence ID" value="OCT47307.1"/>
    <property type="molecule type" value="Genomic_DNA"/>
</dbReference>
<evidence type="ECO:0000256" key="1">
    <source>
        <dbReference type="SAM" id="MobiDB-lite"/>
    </source>
</evidence>